<evidence type="ECO:0000259" key="1">
    <source>
        <dbReference type="Pfam" id="PF00534"/>
    </source>
</evidence>
<dbReference type="Pfam" id="PF00534">
    <property type="entry name" value="Glycos_transf_1"/>
    <property type="match status" value="1"/>
</dbReference>
<feature type="domain" description="Glycosyl transferase family 1" evidence="1">
    <location>
        <begin position="186"/>
        <end position="344"/>
    </location>
</feature>
<dbReference type="InterPro" id="IPR050194">
    <property type="entry name" value="Glycosyltransferase_grp1"/>
</dbReference>
<dbReference type="SUPFAM" id="SSF53756">
    <property type="entry name" value="UDP-Glycosyltransferase/glycogen phosphorylase"/>
    <property type="match status" value="1"/>
</dbReference>
<dbReference type="OrthoDB" id="9790710at2"/>
<protein>
    <submittedName>
        <fullName evidence="3">Glycosyltransferase, group 1 family protein</fullName>
        <ecNumber evidence="3">2.4.-.-</ecNumber>
    </submittedName>
</protein>
<proteinExistence type="predicted"/>
<evidence type="ECO:0000313" key="4">
    <source>
        <dbReference type="Proteomes" id="UP000004596"/>
    </source>
</evidence>
<dbReference type="eggNOG" id="COG0438">
    <property type="taxonomic scope" value="Bacteria"/>
</dbReference>
<reference evidence="3 4" key="2">
    <citation type="submission" date="2008-04" db="EMBL/GenBank/DDBJ databases">
        <authorList>
            <person name="Fulton L."/>
            <person name="Clifton S."/>
            <person name="Fulton B."/>
            <person name="Xu J."/>
            <person name="Minx P."/>
            <person name="Pepin K.H."/>
            <person name="Johnson M."/>
            <person name="Thiruvilangam P."/>
            <person name="Bhonagiri V."/>
            <person name="Nash W.E."/>
            <person name="Mardis E.R."/>
            <person name="Wilson R.K."/>
        </authorList>
    </citation>
    <scope>NUCLEOTIDE SEQUENCE [LARGE SCALE GENOMIC DNA]</scope>
    <source>
        <strain evidence="3 4">DSM 17393</strain>
    </source>
</reference>
<evidence type="ECO:0000313" key="3">
    <source>
        <dbReference type="EMBL" id="EDV03929.1"/>
    </source>
</evidence>
<dbReference type="Pfam" id="PF13439">
    <property type="entry name" value="Glyco_transf_4"/>
    <property type="match status" value="1"/>
</dbReference>
<keyword evidence="3" id="KW-0328">Glycosyltransferase</keyword>
<feature type="domain" description="Glycosyltransferase subfamily 4-like N-terminal" evidence="2">
    <location>
        <begin position="13"/>
        <end position="180"/>
    </location>
</feature>
<dbReference type="STRING" id="471870.BACINT_03055"/>
<dbReference type="Proteomes" id="UP000004596">
    <property type="component" value="Unassembled WGS sequence"/>
</dbReference>
<dbReference type="RefSeq" id="WP_007664309.1">
    <property type="nucleotide sequence ID" value="NZ_ABJL02000008.1"/>
</dbReference>
<comment type="caution">
    <text evidence="3">The sequence shown here is derived from an EMBL/GenBank/DDBJ whole genome shotgun (WGS) entry which is preliminary data.</text>
</comment>
<evidence type="ECO:0000259" key="2">
    <source>
        <dbReference type="Pfam" id="PF13439"/>
    </source>
</evidence>
<sequence length="373" mass="42979">MKIFHVIERLFKYGGANVACVDIATREMLFGNDVAIFSTSSSHDDNLVIPSQITTFICKRINSFFRLSYVENLNAEMKKAIDEFHPDIIHVHALWDPLIHAAIKYASMKNIPIVHSPHGMLTPWALSNKKNKKRIAWRLYQHVDLKKVSLFHVTCEDEKQDLLRLGFKQPVEVIPLGMDIPSVDLKNKDDLKLILFMSRIHPKKGLLNLVEAWNRIRNPQWQIIICGPDDDSHQKVVEDRIKTLKLNSFFEFKGSVTGKAKEDLLNKCSLFVLPTFSENFGIVVLEALAHGMPVITTVGSPWHSIEKYGAGWWIEIGVEPLYKALDEFIKMDFQERLKMAYNAQTLAKDKYSWDTIILNMLDVYKKVISKYHE</sequence>
<dbReference type="EMBL" id="ABJL02000008">
    <property type="protein sequence ID" value="EDV03929.1"/>
    <property type="molecule type" value="Genomic_DNA"/>
</dbReference>
<dbReference type="InterPro" id="IPR028098">
    <property type="entry name" value="Glyco_trans_4-like_N"/>
</dbReference>
<dbReference type="Gene3D" id="3.40.50.2000">
    <property type="entry name" value="Glycogen Phosphorylase B"/>
    <property type="match status" value="2"/>
</dbReference>
<dbReference type="PANTHER" id="PTHR45947:SF3">
    <property type="entry name" value="SULFOQUINOVOSYL TRANSFERASE SQD2"/>
    <property type="match status" value="1"/>
</dbReference>
<keyword evidence="3" id="KW-0808">Transferase</keyword>
<dbReference type="AlphaFoldDB" id="B3CHL3"/>
<dbReference type="InterPro" id="IPR001296">
    <property type="entry name" value="Glyco_trans_1"/>
</dbReference>
<dbReference type="GeneID" id="26160385"/>
<dbReference type="PANTHER" id="PTHR45947">
    <property type="entry name" value="SULFOQUINOVOSYL TRANSFERASE SQD2"/>
    <property type="match status" value="1"/>
</dbReference>
<organism evidence="3 4">
    <name type="scientific">Bacteroides intestinalis DSM 17393</name>
    <dbReference type="NCBI Taxonomy" id="471870"/>
    <lineage>
        <taxon>Bacteria</taxon>
        <taxon>Pseudomonadati</taxon>
        <taxon>Bacteroidota</taxon>
        <taxon>Bacteroidia</taxon>
        <taxon>Bacteroidales</taxon>
        <taxon>Bacteroidaceae</taxon>
        <taxon>Bacteroides</taxon>
    </lineage>
</organism>
<gene>
    <name evidence="3" type="ORF">BACINT_03055</name>
</gene>
<dbReference type="EC" id="2.4.-.-" evidence="3"/>
<dbReference type="GO" id="GO:0016757">
    <property type="term" value="F:glycosyltransferase activity"/>
    <property type="evidence" value="ECO:0007669"/>
    <property type="project" value="UniProtKB-KW"/>
</dbReference>
<accession>B3CHL3</accession>
<reference evidence="3 4" key="1">
    <citation type="submission" date="2008-04" db="EMBL/GenBank/DDBJ databases">
        <title>Draft genome sequence of Bacteroides intestinalis (DSM 17393).</title>
        <authorList>
            <person name="Sudarsanam P."/>
            <person name="Ley R."/>
            <person name="Guruge J."/>
            <person name="Turnbaugh P.J."/>
            <person name="Mahowald M."/>
            <person name="Liep D."/>
            <person name="Gordon J."/>
        </authorList>
    </citation>
    <scope>NUCLEOTIDE SEQUENCE [LARGE SCALE GENOMIC DNA]</scope>
    <source>
        <strain evidence="3 4">DSM 17393</strain>
    </source>
</reference>
<name>B3CHL3_9BACE</name>